<comment type="caution">
    <text evidence="2">The sequence shown here is derived from an EMBL/GenBank/DDBJ whole genome shotgun (WGS) entry which is preliminary data.</text>
</comment>
<proteinExistence type="predicted"/>
<evidence type="ECO:0000313" key="2">
    <source>
        <dbReference type="EMBL" id="MBM7815719.1"/>
    </source>
</evidence>
<evidence type="ECO:0000313" key="3">
    <source>
        <dbReference type="Proteomes" id="UP000809290"/>
    </source>
</evidence>
<feature type="compositionally biased region" description="Basic and acidic residues" evidence="1">
    <location>
        <begin position="10"/>
        <end position="21"/>
    </location>
</feature>
<name>A0ABS2SIA5_9MICO</name>
<gene>
    <name evidence="2" type="ORF">JOE56_000413</name>
</gene>
<evidence type="ECO:0000256" key="1">
    <source>
        <dbReference type="SAM" id="MobiDB-lite"/>
    </source>
</evidence>
<feature type="region of interest" description="Disordered" evidence="1">
    <location>
        <begin position="1"/>
        <end position="73"/>
    </location>
</feature>
<protein>
    <submittedName>
        <fullName evidence="2">Uncharacterized protein</fullName>
    </submittedName>
</protein>
<accession>A0ABS2SIA5</accession>
<dbReference type="EMBL" id="JAFBCP010000001">
    <property type="protein sequence ID" value="MBM7815719.1"/>
    <property type="molecule type" value="Genomic_DNA"/>
</dbReference>
<dbReference type="Proteomes" id="UP000809290">
    <property type="component" value="Unassembled WGS sequence"/>
</dbReference>
<organism evidence="2 3">
    <name type="scientific">Brevibacterium paucivorans</name>
    <dbReference type="NCBI Taxonomy" id="170994"/>
    <lineage>
        <taxon>Bacteria</taxon>
        <taxon>Bacillati</taxon>
        <taxon>Actinomycetota</taxon>
        <taxon>Actinomycetes</taxon>
        <taxon>Micrococcales</taxon>
        <taxon>Brevibacteriaceae</taxon>
        <taxon>Brevibacterium</taxon>
    </lineage>
</organism>
<sequence>MEVSRQPLRVGEDGALPHHEALPTSRPAALPHIAKPPLASPSTGELAGQLRKPSGPKKSSTTEQQDVHVVSLA</sequence>
<keyword evidence="3" id="KW-1185">Reference proteome</keyword>
<reference evidence="2 3" key="1">
    <citation type="submission" date="2021-01" db="EMBL/GenBank/DDBJ databases">
        <title>Sequencing the genomes of 1000 actinobacteria strains.</title>
        <authorList>
            <person name="Klenk H.-P."/>
        </authorList>
    </citation>
    <scope>NUCLEOTIDE SEQUENCE [LARGE SCALE GENOMIC DNA]</scope>
    <source>
        <strain evidence="2 3">DSM 13657</strain>
    </source>
</reference>